<evidence type="ECO:0000256" key="1">
    <source>
        <dbReference type="SAM" id="Phobius"/>
    </source>
</evidence>
<proteinExistence type="predicted"/>
<sequence length="161" mass="16808">MKKSFMITAALAASVEGFSFMPPSTTRAHLYSQSSSPSVVAVSRCSSSSSSLKMLDSNVIQGGAIAVASFIAGIGLVTFTENQGERSKERGGGLSDTMATQIAGKLMEDIEVSSVSDMGSLTSQLENALKASGGVDDEQAKALEMTEAEKQRIAEEAEDGW</sequence>
<gene>
    <name evidence="2" type="ORF">EANT1437_LOCUS5762</name>
</gene>
<dbReference type="AlphaFoldDB" id="A0A7S2W4T6"/>
<accession>A0A7S2W4T6</accession>
<feature type="transmembrane region" description="Helical" evidence="1">
    <location>
        <begin position="59"/>
        <end position="80"/>
    </location>
</feature>
<evidence type="ECO:0000313" key="2">
    <source>
        <dbReference type="EMBL" id="CAD9666691.1"/>
    </source>
</evidence>
<reference evidence="2" key="1">
    <citation type="submission" date="2021-01" db="EMBL/GenBank/DDBJ databases">
        <authorList>
            <person name="Corre E."/>
            <person name="Pelletier E."/>
            <person name="Niang G."/>
            <person name="Scheremetjew M."/>
            <person name="Finn R."/>
            <person name="Kale V."/>
            <person name="Holt S."/>
            <person name="Cochrane G."/>
            <person name="Meng A."/>
            <person name="Brown T."/>
            <person name="Cohen L."/>
        </authorList>
    </citation>
    <scope>NUCLEOTIDE SEQUENCE</scope>
    <source>
        <strain evidence="2">CCMP1452</strain>
    </source>
</reference>
<keyword evidence="1" id="KW-0812">Transmembrane</keyword>
<protein>
    <submittedName>
        <fullName evidence="2">Uncharacterized protein</fullName>
    </submittedName>
</protein>
<dbReference type="EMBL" id="HBHI01011248">
    <property type="protein sequence ID" value="CAD9666691.1"/>
    <property type="molecule type" value="Transcribed_RNA"/>
</dbReference>
<organism evidence="2">
    <name type="scientific">Eucampia antarctica</name>
    <dbReference type="NCBI Taxonomy" id="49252"/>
    <lineage>
        <taxon>Eukaryota</taxon>
        <taxon>Sar</taxon>
        <taxon>Stramenopiles</taxon>
        <taxon>Ochrophyta</taxon>
        <taxon>Bacillariophyta</taxon>
        <taxon>Mediophyceae</taxon>
        <taxon>Biddulphiophycidae</taxon>
        <taxon>Hemiaulales</taxon>
        <taxon>Hemiaulaceae</taxon>
        <taxon>Eucampia</taxon>
    </lineage>
</organism>
<name>A0A7S2W4T6_9STRA</name>
<keyword evidence="1" id="KW-1133">Transmembrane helix</keyword>
<keyword evidence="1" id="KW-0472">Membrane</keyword>